<dbReference type="Gene3D" id="3.40.50.620">
    <property type="entry name" value="HUPs"/>
    <property type="match status" value="2"/>
</dbReference>
<dbReference type="PANTHER" id="PTHR46268:SF27">
    <property type="entry name" value="UNIVERSAL STRESS PROTEIN RV2623"/>
    <property type="match status" value="1"/>
</dbReference>
<keyword evidence="6" id="KW-1185">Reference proteome</keyword>
<evidence type="ECO:0000256" key="1">
    <source>
        <dbReference type="ARBA" id="ARBA00008791"/>
    </source>
</evidence>
<evidence type="ECO:0000256" key="3">
    <source>
        <dbReference type="ARBA" id="ARBA00022840"/>
    </source>
</evidence>
<name>A0ABW5GSK6_9PSEU</name>
<organism evidence="5 6">
    <name type="scientific">Amycolatopsis samaneae</name>
    <dbReference type="NCBI Taxonomy" id="664691"/>
    <lineage>
        <taxon>Bacteria</taxon>
        <taxon>Bacillati</taxon>
        <taxon>Actinomycetota</taxon>
        <taxon>Actinomycetes</taxon>
        <taxon>Pseudonocardiales</taxon>
        <taxon>Pseudonocardiaceae</taxon>
        <taxon>Amycolatopsis</taxon>
    </lineage>
</organism>
<gene>
    <name evidence="5" type="ORF">ACFSYJ_35215</name>
</gene>
<dbReference type="PRINTS" id="PR01438">
    <property type="entry name" value="UNVRSLSTRESS"/>
</dbReference>
<feature type="domain" description="UspA" evidence="4">
    <location>
        <begin position="1"/>
        <end position="141"/>
    </location>
</feature>
<reference evidence="6" key="1">
    <citation type="journal article" date="2019" name="Int. J. Syst. Evol. Microbiol.">
        <title>The Global Catalogue of Microorganisms (GCM) 10K type strain sequencing project: providing services to taxonomists for standard genome sequencing and annotation.</title>
        <authorList>
            <consortium name="The Broad Institute Genomics Platform"/>
            <consortium name="The Broad Institute Genome Sequencing Center for Infectious Disease"/>
            <person name="Wu L."/>
            <person name="Ma J."/>
        </authorList>
    </citation>
    <scope>NUCLEOTIDE SEQUENCE [LARGE SCALE GENOMIC DNA]</scope>
    <source>
        <strain evidence="6">CGMCC 4.7643</strain>
    </source>
</reference>
<evidence type="ECO:0000313" key="6">
    <source>
        <dbReference type="Proteomes" id="UP001597419"/>
    </source>
</evidence>
<dbReference type="PANTHER" id="PTHR46268">
    <property type="entry name" value="STRESS RESPONSE PROTEIN NHAX"/>
    <property type="match status" value="1"/>
</dbReference>
<comment type="similarity">
    <text evidence="1">Belongs to the universal stress protein A family.</text>
</comment>
<dbReference type="EMBL" id="JBHUKU010000022">
    <property type="protein sequence ID" value="MFD2463912.1"/>
    <property type="molecule type" value="Genomic_DNA"/>
</dbReference>
<proteinExistence type="inferred from homology"/>
<evidence type="ECO:0000256" key="2">
    <source>
        <dbReference type="ARBA" id="ARBA00022741"/>
    </source>
</evidence>
<dbReference type="InterPro" id="IPR014729">
    <property type="entry name" value="Rossmann-like_a/b/a_fold"/>
</dbReference>
<keyword evidence="3" id="KW-0067">ATP-binding</keyword>
<keyword evidence="2" id="KW-0547">Nucleotide-binding</keyword>
<dbReference type="Proteomes" id="UP001597419">
    <property type="component" value="Unassembled WGS sequence"/>
</dbReference>
<dbReference type="InterPro" id="IPR006016">
    <property type="entry name" value="UspA"/>
</dbReference>
<dbReference type="Pfam" id="PF00582">
    <property type="entry name" value="Usp"/>
    <property type="match status" value="2"/>
</dbReference>
<dbReference type="RefSeq" id="WP_345386187.1">
    <property type="nucleotide sequence ID" value="NZ_BAABHG010000001.1"/>
</dbReference>
<feature type="domain" description="UspA" evidence="4">
    <location>
        <begin position="154"/>
        <end position="291"/>
    </location>
</feature>
<sequence>MSDTILVGTDGSADAERAVAWAAGVAAARGDVLRIVSAVNIAGLYYGVGAPPPESMLNDLQQASEGFVRQGEVIARSVSPGIRVEGRTLPEAPVPLLVEQSRDARMLVVGGAGRGEFLSAVLGSTTAAVVAHARCPVAVVRGREDTGEVPSDGPVVVGIDGSPVSERAVAVAFEEASLRNAPLVALHAWSDVAYDSIGNTAQLLPGWESVKDGEERLLAERLAGWQEKYPDVEIRRDLRADRPRHALLELSEGARLVVVGSRGRGGFTGMLLGSTSQALVQHARCPVLVVRPEQA</sequence>
<protein>
    <submittedName>
        <fullName evidence="5">Universal stress protein</fullName>
    </submittedName>
</protein>
<dbReference type="SUPFAM" id="SSF52402">
    <property type="entry name" value="Adenine nucleotide alpha hydrolases-like"/>
    <property type="match status" value="2"/>
</dbReference>
<evidence type="ECO:0000259" key="4">
    <source>
        <dbReference type="Pfam" id="PF00582"/>
    </source>
</evidence>
<evidence type="ECO:0000313" key="5">
    <source>
        <dbReference type="EMBL" id="MFD2463912.1"/>
    </source>
</evidence>
<comment type="caution">
    <text evidence="5">The sequence shown here is derived from an EMBL/GenBank/DDBJ whole genome shotgun (WGS) entry which is preliminary data.</text>
</comment>
<accession>A0ABW5GSK6</accession>
<dbReference type="InterPro" id="IPR006015">
    <property type="entry name" value="Universal_stress_UspA"/>
</dbReference>